<gene>
    <name evidence="6" type="ORF">ALECFALPRED_010663</name>
</gene>
<proteinExistence type="predicted"/>
<evidence type="ECO:0000313" key="6">
    <source>
        <dbReference type="EMBL" id="CAF9905029.1"/>
    </source>
</evidence>
<dbReference type="SUPFAM" id="SSF50129">
    <property type="entry name" value="GroES-like"/>
    <property type="match status" value="1"/>
</dbReference>
<evidence type="ECO:0000259" key="5">
    <source>
        <dbReference type="Pfam" id="PF08240"/>
    </source>
</evidence>
<dbReference type="EMBL" id="CAJPDR010000009">
    <property type="protein sequence ID" value="CAF9905029.1"/>
    <property type="molecule type" value="Genomic_DNA"/>
</dbReference>
<reference evidence="6" key="1">
    <citation type="submission" date="2021-03" db="EMBL/GenBank/DDBJ databases">
        <authorList>
            <person name="Tagirdzhanova G."/>
        </authorList>
    </citation>
    <scope>NUCLEOTIDE SEQUENCE</scope>
</reference>
<dbReference type="GO" id="GO:0005737">
    <property type="term" value="C:cytoplasm"/>
    <property type="evidence" value="ECO:0007669"/>
    <property type="project" value="TreeGrafter"/>
</dbReference>
<dbReference type="InterPro" id="IPR011032">
    <property type="entry name" value="GroES-like_sf"/>
</dbReference>
<name>A0A8H3EEG4_9LECA</name>
<protein>
    <recommendedName>
        <fullName evidence="5">Alcohol dehydrogenase-like N-terminal domain-containing protein</fullName>
    </recommendedName>
</protein>
<comment type="caution">
    <text evidence="6">The sequence shown here is derived from an EMBL/GenBank/DDBJ whole genome shotgun (WGS) entry which is preliminary data.</text>
</comment>
<dbReference type="Proteomes" id="UP000664203">
    <property type="component" value="Unassembled WGS sequence"/>
</dbReference>
<dbReference type="PANTHER" id="PTHR42940:SF8">
    <property type="entry name" value="VACUOLAR PROTEIN SORTING-ASSOCIATED PROTEIN 11"/>
    <property type="match status" value="1"/>
</dbReference>
<evidence type="ECO:0000256" key="1">
    <source>
        <dbReference type="ARBA" id="ARBA00001947"/>
    </source>
</evidence>
<evidence type="ECO:0000313" key="7">
    <source>
        <dbReference type="Proteomes" id="UP000664203"/>
    </source>
</evidence>
<keyword evidence="7" id="KW-1185">Reference proteome</keyword>
<dbReference type="InterPro" id="IPR013154">
    <property type="entry name" value="ADH-like_N"/>
</dbReference>
<feature type="domain" description="Alcohol dehydrogenase-like N-terminal" evidence="5">
    <location>
        <begin position="22"/>
        <end position="133"/>
    </location>
</feature>
<evidence type="ECO:0000256" key="4">
    <source>
        <dbReference type="ARBA" id="ARBA00023002"/>
    </source>
</evidence>
<dbReference type="Gene3D" id="3.90.180.10">
    <property type="entry name" value="Medium-chain alcohol dehydrogenases, catalytic domain"/>
    <property type="match status" value="1"/>
</dbReference>
<dbReference type="OrthoDB" id="1879366at2759"/>
<evidence type="ECO:0000256" key="2">
    <source>
        <dbReference type="ARBA" id="ARBA00022723"/>
    </source>
</evidence>
<sequence length="152" mass="16286">MISQWFNKSYKIHEIPTPESRGPHDILLKVAVNSLCHTDGVVSASIMGTKLPCIGSHEGAGTVVRLGSSVTAFKTGDRPLAGLPQNRCDHCPDCLRDEKYQQYCPNLAGQVGITLDGAFAEHMIVDGCESSRIPDEVSFEKVAPLACAGCTV</sequence>
<organism evidence="6 7">
    <name type="scientific">Alectoria fallacina</name>
    <dbReference type="NCBI Taxonomy" id="1903189"/>
    <lineage>
        <taxon>Eukaryota</taxon>
        <taxon>Fungi</taxon>
        <taxon>Dikarya</taxon>
        <taxon>Ascomycota</taxon>
        <taxon>Pezizomycotina</taxon>
        <taxon>Lecanoromycetes</taxon>
        <taxon>OSLEUM clade</taxon>
        <taxon>Lecanoromycetidae</taxon>
        <taxon>Lecanorales</taxon>
        <taxon>Lecanorineae</taxon>
        <taxon>Parmeliaceae</taxon>
        <taxon>Alectoria</taxon>
    </lineage>
</organism>
<dbReference type="GO" id="GO:0004022">
    <property type="term" value="F:alcohol dehydrogenase (NAD+) activity"/>
    <property type="evidence" value="ECO:0007669"/>
    <property type="project" value="TreeGrafter"/>
</dbReference>
<accession>A0A8H3EEG4</accession>
<keyword evidence="3" id="KW-0862">Zinc</keyword>
<keyword evidence="2" id="KW-0479">Metal-binding</keyword>
<dbReference type="AlphaFoldDB" id="A0A8H3EEG4"/>
<comment type="cofactor">
    <cofactor evidence="1">
        <name>Zn(2+)</name>
        <dbReference type="ChEBI" id="CHEBI:29105"/>
    </cofactor>
</comment>
<dbReference type="Pfam" id="PF08240">
    <property type="entry name" value="ADH_N"/>
    <property type="match status" value="1"/>
</dbReference>
<dbReference type="PANTHER" id="PTHR42940">
    <property type="entry name" value="ALCOHOL DEHYDROGENASE 1-RELATED"/>
    <property type="match status" value="1"/>
</dbReference>
<evidence type="ECO:0000256" key="3">
    <source>
        <dbReference type="ARBA" id="ARBA00022833"/>
    </source>
</evidence>
<keyword evidence="4" id="KW-0560">Oxidoreductase</keyword>
<dbReference type="GO" id="GO:0046872">
    <property type="term" value="F:metal ion binding"/>
    <property type="evidence" value="ECO:0007669"/>
    <property type="project" value="UniProtKB-KW"/>
</dbReference>